<organism evidence="1 2">
    <name type="scientific">Clunio marinus</name>
    <dbReference type="NCBI Taxonomy" id="568069"/>
    <lineage>
        <taxon>Eukaryota</taxon>
        <taxon>Metazoa</taxon>
        <taxon>Ecdysozoa</taxon>
        <taxon>Arthropoda</taxon>
        <taxon>Hexapoda</taxon>
        <taxon>Insecta</taxon>
        <taxon>Pterygota</taxon>
        <taxon>Neoptera</taxon>
        <taxon>Endopterygota</taxon>
        <taxon>Diptera</taxon>
        <taxon>Nematocera</taxon>
        <taxon>Chironomoidea</taxon>
        <taxon>Chironomidae</taxon>
        <taxon>Clunio</taxon>
    </lineage>
</organism>
<dbReference type="Proteomes" id="UP000183832">
    <property type="component" value="Unassembled WGS sequence"/>
</dbReference>
<proteinExistence type="predicted"/>
<reference evidence="1 2" key="1">
    <citation type="submission" date="2015-04" db="EMBL/GenBank/DDBJ databases">
        <authorList>
            <person name="Syromyatnikov M.Y."/>
            <person name="Popov V.N."/>
        </authorList>
    </citation>
    <scope>NUCLEOTIDE SEQUENCE [LARGE SCALE GENOMIC DNA]</scope>
</reference>
<accession>A0A1J1I023</accession>
<dbReference type="EMBL" id="CVRI01000037">
    <property type="protein sequence ID" value="CRK93703.1"/>
    <property type="molecule type" value="Genomic_DNA"/>
</dbReference>
<gene>
    <name evidence="1" type="ORF">CLUMA_CG007231</name>
</gene>
<protein>
    <submittedName>
        <fullName evidence="1">CLUMA_CG007231, isoform A</fullName>
    </submittedName>
</protein>
<dbReference type="AlphaFoldDB" id="A0A1J1I023"/>
<evidence type="ECO:0000313" key="1">
    <source>
        <dbReference type="EMBL" id="CRK93703.1"/>
    </source>
</evidence>
<name>A0A1J1I023_9DIPT</name>
<sequence length="69" mass="7991">MHCVLEKAENHCEIFSRKLSNDNRRKALSSLDDLTTSDKASRKVLIIRNSSNLNFELMRMYNTCSALKE</sequence>
<keyword evidence="2" id="KW-1185">Reference proteome</keyword>
<evidence type="ECO:0000313" key="2">
    <source>
        <dbReference type="Proteomes" id="UP000183832"/>
    </source>
</evidence>